<evidence type="ECO:0000313" key="2">
    <source>
        <dbReference type="Proteomes" id="UP001233172"/>
    </source>
</evidence>
<comment type="caution">
    <text evidence="1">The sequence shown here is derived from an EMBL/GenBank/DDBJ whole genome shotgun (WGS) entry which is preliminary data.</text>
</comment>
<dbReference type="EMBL" id="JASAOG010000080">
    <property type="protein sequence ID" value="KAK0054106.1"/>
    <property type="molecule type" value="Genomic_DNA"/>
</dbReference>
<evidence type="ECO:0000313" key="1">
    <source>
        <dbReference type="EMBL" id="KAK0054106.1"/>
    </source>
</evidence>
<accession>A0AAD8BGQ9</accession>
<gene>
    <name evidence="1" type="ORF">Bpfe_016373</name>
</gene>
<protein>
    <submittedName>
        <fullName evidence="1">Uncharacterized protein</fullName>
    </submittedName>
</protein>
<reference evidence="1" key="1">
    <citation type="journal article" date="2023" name="PLoS Negl. Trop. Dis.">
        <title>A genome sequence for Biomphalaria pfeifferi, the major vector snail for the human-infecting parasite Schistosoma mansoni.</title>
        <authorList>
            <person name="Bu L."/>
            <person name="Lu L."/>
            <person name="Laidemitt M.R."/>
            <person name="Zhang S.M."/>
            <person name="Mutuku M."/>
            <person name="Mkoji G."/>
            <person name="Steinauer M."/>
            <person name="Loker E.S."/>
        </authorList>
    </citation>
    <scope>NUCLEOTIDE SEQUENCE</scope>
    <source>
        <strain evidence="1">KasaAsao</strain>
    </source>
</reference>
<name>A0AAD8BGQ9_BIOPF</name>
<proteinExistence type="predicted"/>
<organism evidence="1 2">
    <name type="scientific">Biomphalaria pfeifferi</name>
    <name type="common">Bloodfluke planorb</name>
    <name type="synonym">Freshwater snail</name>
    <dbReference type="NCBI Taxonomy" id="112525"/>
    <lineage>
        <taxon>Eukaryota</taxon>
        <taxon>Metazoa</taxon>
        <taxon>Spiralia</taxon>
        <taxon>Lophotrochozoa</taxon>
        <taxon>Mollusca</taxon>
        <taxon>Gastropoda</taxon>
        <taxon>Heterobranchia</taxon>
        <taxon>Euthyneura</taxon>
        <taxon>Panpulmonata</taxon>
        <taxon>Hygrophila</taxon>
        <taxon>Lymnaeoidea</taxon>
        <taxon>Planorbidae</taxon>
        <taxon>Biomphalaria</taxon>
    </lineage>
</organism>
<dbReference type="AlphaFoldDB" id="A0AAD8BGQ9"/>
<dbReference type="Proteomes" id="UP001233172">
    <property type="component" value="Unassembled WGS sequence"/>
</dbReference>
<keyword evidence="2" id="KW-1185">Reference proteome</keyword>
<sequence length="90" mass="10119">MLMNFRSLEKKKPCASPILLCPKSSGGGAALRADHCIRKVFVLFSVSIIATRHITSRKREELDVSVRWYCPACPACPHVFPFTYMMDETG</sequence>
<reference evidence="1" key="2">
    <citation type="submission" date="2023-04" db="EMBL/GenBank/DDBJ databases">
        <authorList>
            <person name="Bu L."/>
            <person name="Lu L."/>
            <person name="Laidemitt M.R."/>
            <person name="Zhang S.M."/>
            <person name="Mutuku M."/>
            <person name="Mkoji G."/>
            <person name="Steinauer M."/>
            <person name="Loker E.S."/>
        </authorList>
    </citation>
    <scope>NUCLEOTIDE SEQUENCE</scope>
    <source>
        <strain evidence="1">KasaAsao</strain>
        <tissue evidence="1">Whole Snail</tissue>
    </source>
</reference>